<feature type="region of interest" description="Disordered" evidence="3">
    <location>
        <begin position="1"/>
        <end position="56"/>
    </location>
</feature>
<dbReference type="PANTHER" id="PTHR39472">
    <property type="entry name" value="EXPRESSED PROTEIN"/>
    <property type="match status" value="1"/>
</dbReference>
<dbReference type="EMBL" id="ML987193">
    <property type="protein sequence ID" value="KAF2251233.1"/>
    <property type="molecule type" value="Genomic_DNA"/>
</dbReference>
<evidence type="ECO:0000313" key="4">
    <source>
        <dbReference type="EMBL" id="KAF2251233.1"/>
    </source>
</evidence>
<evidence type="ECO:0000313" key="5">
    <source>
        <dbReference type="Proteomes" id="UP000800094"/>
    </source>
</evidence>
<sequence length="260" mass="28184">MNNFSFLDSGPNVNMPRAAPSPNPSPTGSQPNGMGGAGGQQNGIPMVNGLPSGGQQTDMNHLWSVVQQLSQVLEENRAQTLGIVNGVQAIQARAAEEGGVGGMEIREVNGELNARAAELATLQSQLSASQKAITDLSGTNTALHSVITEYEQALKTIVEKVHPYAYAQTGAILSLHKHYQALLEQERNTSMQLRLEHAEWQAGLGRVAEYARSALKLQADAERPLKAEIKELKEENRVLRRLAGWEERADSSDEEEGERP</sequence>
<keyword evidence="5" id="KW-1185">Reference proteome</keyword>
<gene>
    <name evidence="4" type="ORF">BU26DRAFT_423552</name>
</gene>
<keyword evidence="2" id="KW-0175">Coiled coil</keyword>
<dbReference type="GeneID" id="54576847"/>
<comment type="similarity">
    <text evidence="1">Belongs to the SIKE family.</text>
</comment>
<accession>A0A6A6IP14</accession>
<evidence type="ECO:0000256" key="2">
    <source>
        <dbReference type="ARBA" id="ARBA00023054"/>
    </source>
</evidence>
<dbReference type="InterPro" id="IPR008555">
    <property type="entry name" value="SIKE"/>
</dbReference>
<dbReference type="Pfam" id="PF05769">
    <property type="entry name" value="SIKE"/>
    <property type="match status" value="1"/>
</dbReference>
<dbReference type="Proteomes" id="UP000800094">
    <property type="component" value="Unassembled WGS sequence"/>
</dbReference>
<evidence type="ECO:0000256" key="1">
    <source>
        <dbReference type="ARBA" id="ARBA00005537"/>
    </source>
</evidence>
<protein>
    <submittedName>
        <fullName evidence="4">Uncharacterized protein</fullName>
    </submittedName>
</protein>
<organism evidence="4 5">
    <name type="scientific">Trematosphaeria pertusa</name>
    <dbReference type="NCBI Taxonomy" id="390896"/>
    <lineage>
        <taxon>Eukaryota</taxon>
        <taxon>Fungi</taxon>
        <taxon>Dikarya</taxon>
        <taxon>Ascomycota</taxon>
        <taxon>Pezizomycotina</taxon>
        <taxon>Dothideomycetes</taxon>
        <taxon>Pleosporomycetidae</taxon>
        <taxon>Pleosporales</taxon>
        <taxon>Massarineae</taxon>
        <taxon>Trematosphaeriaceae</taxon>
        <taxon>Trematosphaeria</taxon>
    </lineage>
</organism>
<dbReference type="AlphaFoldDB" id="A0A6A6IP14"/>
<dbReference type="RefSeq" id="XP_033686237.1">
    <property type="nucleotide sequence ID" value="XM_033823517.1"/>
</dbReference>
<proteinExistence type="inferred from homology"/>
<dbReference type="PANTHER" id="PTHR39472:SF1">
    <property type="entry name" value="EXPRESSED PROTEIN"/>
    <property type="match status" value="1"/>
</dbReference>
<reference evidence="4" key="1">
    <citation type="journal article" date="2020" name="Stud. Mycol.">
        <title>101 Dothideomycetes genomes: a test case for predicting lifestyles and emergence of pathogens.</title>
        <authorList>
            <person name="Haridas S."/>
            <person name="Albert R."/>
            <person name="Binder M."/>
            <person name="Bloem J."/>
            <person name="Labutti K."/>
            <person name="Salamov A."/>
            <person name="Andreopoulos B."/>
            <person name="Baker S."/>
            <person name="Barry K."/>
            <person name="Bills G."/>
            <person name="Bluhm B."/>
            <person name="Cannon C."/>
            <person name="Castanera R."/>
            <person name="Culley D."/>
            <person name="Daum C."/>
            <person name="Ezra D."/>
            <person name="Gonzalez J."/>
            <person name="Henrissat B."/>
            <person name="Kuo A."/>
            <person name="Liang C."/>
            <person name="Lipzen A."/>
            <person name="Lutzoni F."/>
            <person name="Magnuson J."/>
            <person name="Mondo S."/>
            <person name="Nolan M."/>
            <person name="Ohm R."/>
            <person name="Pangilinan J."/>
            <person name="Park H.-J."/>
            <person name="Ramirez L."/>
            <person name="Alfaro M."/>
            <person name="Sun H."/>
            <person name="Tritt A."/>
            <person name="Yoshinaga Y."/>
            <person name="Zwiers L.-H."/>
            <person name="Turgeon B."/>
            <person name="Goodwin S."/>
            <person name="Spatafora J."/>
            <person name="Crous P."/>
            <person name="Grigoriev I."/>
        </authorList>
    </citation>
    <scope>NUCLEOTIDE SEQUENCE</scope>
    <source>
        <strain evidence="4">CBS 122368</strain>
    </source>
</reference>
<name>A0A6A6IP14_9PLEO</name>
<evidence type="ECO:0000256" key="3">
    <source>
        <dbReference type="SAM" id="MobiDB-lite"/>
    </source>
</evidence>
<dbReference type="OrthoDB" id="21214at2759"/>